<keyword evidence="10" id="KW-0407">Ion channel</keyword>
<proteinExistence type="inferred from homology"/>
<evidence type="ECO:0000313" key="13">
    <source>
        <dbReference type="EMBL" id="CAJ0604287.1"/>
    </source>
</evidence>
<evidence type="ECO:0000256" key="12">
    <source>
        <dbReference type="SAM" id="Phobius"/>
    </source>
</evidence>
<feature type="transmembrane region" description="Helical" evidence="12">
    <location>
        <begin position="408"/>
        <end position="431"/>
    </location>
</feature>
<keyword evidence="14" id="KW-1185">Reference proteome</keyword>
<reference evidence="13" key="1">
    <citation type="submission" date="2023-07" db="EMBL/GenBank/DDBJ databases">
        <authorList>
            <consortium name="CYATHOMIX"/>
        </authorList>
    </citation>
    <scope>NUCLEOTIDE SEQUENCE</scope>
    <source>
        <strain evidence="13">N/A</strain>
    </source>
</reference>
<feature type="transmembrane region" description="Helical" evidence="12">
    <location>
        <begin position="207"/>
        <end position="229"/>
    </location>
</feature>
<gene>
    <name evidence="13" type="ORF">CYNAS_LOCUS16270</name>
</gene>
<keyword evidence="7 12" id="KW-1133">Transmembrane helix</keyword>
<dbReference type="Proteomes" id="UP001176961">
    <property type="component" value="Unassembled WGS sequence"/>
</dbReference>
<feature type="transmembrane region" description="Helical" evidence="12">
    <location>
        <begin position="376"/>
        <end position="396"/>
    </location>
</feature>
<evidence type="ECO:0000256" key="6">
    <source>
        <dbReference type="ARBA" id="ARBA00022781"/>
    </source>
</evidence>
<keyword evidence="4" id="KW-1003">Cell membrane</keyword>
<evidence type="ECO:0000256" key="3">
    <source>
        <dbReference type="ARBA" id="ARBA00022448"/>
    </source>
</evidence>
<evidence type="ECO:0000256" key="10">
    <source>
        <dbReference type="ARBA" id="ARBA00023303"/>
    </source>
</evidence>
<keyword evidence="9 12" id="KW-0472">Membrane</keyword>
<dbReference type="GO" id="GO:0015252">
    <property type="term" value="F:proton channel activity"/>
    <property type="evidence" value="ECO:0007669"/>
    <property type="project" value="InterPro"/>
</dbReference>
<feature type="region of interest" description="Disordered" evidence="11">
    <location>
        <begin position="42"/>
        <end position="79"/>
    </location>
</feature>
<keyword evidence="6" id="KW-0375">Hydrogen ion transport</keyword>
<dbReference type="GO" id="GO:0005886">
    <property type="term" value="C:plasma membrane"/>
    <property type="evidence" value="ECO:0007669"/>
    <property type="project" value="UniProtKB-SubCell"/>
</dbReference>
<keyword evidence="5 12" id="KW-0812">Transmembrane</keyword>
<feature type="transmembrane region" description="Helical" evidence="12">
    <location>
        <begin position="166"/>
        <end position="187"/>
    </location>
</feature>
<evidence type="ECO:0000256" key="7">
    <source>
        <dbReference type="ARBA" id="ARBA00022989"/>
    </source>
</evidence>
<protein>
    <submittedName>
        <fullName evidence="13">Uncharacterized protein</fullName>
    </submittedName>
</protein>
<keyword evidence="8" id="KW-0406">Ion transport</keyword>
<comment type="similarity">
    <text evidence="2">Belongs to the otopetrin family.</text>
</comment>
<evidence type="ECO:0000256" key="9">
    <source>
        <dbReference type="ARBA" id="ARBA00023136"/>
    </source>
</evidence>
<keyword evidence="3" id="KW-0813">Transport</keyword>
<dbReference type="EMBL" id="CATQJL010000305">
    <property type="protein sequence ID" value="CAJ0604287.1"/>
    <property type="molecule type" value="Genomic_DNA"/>
</dbReference>
<comment type="caution">
    <text evidence="13">The sequence shown here is derived from an EMBL/GenBank/DDBJ whole genome shotgun (WGS) entry which is preliminary data.</text>
</comment>
<dbReference type="AlphaFoldDB" id="A0AA36H5U9"/>
<dbReference type="Pfam" id="PF03189">
    <property type="entry name" value="Otopetrin"/>
    <property type="match status" value="1"/>
</dbReference>
<feature type="transmembrane region" description="Helical" evidence="12">
    <location>
        <begin position="452"/>
        <end position="474"/>
    </location>
</feature>
<evidence type="ECO:0000256" key="11">
    <source>
        <dbReference type="SAM" id="MobiDB-lite"/>
    </source>
</evidence>
<evidence type="ECO:0000256" key="8">
    <source>
        <dbReference type="ARBA" id="ARBA00023065"/>
    </source>
</evidence>
<dbReference type="PANTHER" id="PTHR21522">
    <property type="entry name" value="PROTON CHANNEL OTOP"/>
    <property type="match status" value="1"/>
</dbReference>
<sequence length="598" mass="68041">MEATSGLNHRNQAEQHSRKLKVLHRAFTAIPRKLRYSSKVQRHGPLDDMNGDTGAAAPPIRQGFSLPRRHRSSLRKSHRLQHTPQLVNTWIDTSNFDLSTPREESDYSDNLYCRILSMKKNVSGDEKDKVHRIARHDSTISFDSVDDIEDVKSAEETWNQSKEAKAGLLTALTAFYSLFLTIFALVLELSHLLSGEELREVNLKDMIFGAYMYGVSIFFFIYMYVVLLLNPRWYWTISFLELSITGHHTAARFGTMHLIAANLWTWIRYVLMEEGVMEREIREVFHTLSNRSGTVLDEQSAHAFEHRDIDLIGGCRAAECILGSLSEVMFTAIVEYSLIAAAVMYIVWRNIGRAGHGSEYVKRKHRIRVDCSKTTTGLFLGLAFLAATFTSMIVYYGYSILGKSKNAAYVYALSDIAQYIIATIGCAMALYQMKTLIYVNKRQNHISKDQELLDQILLWVGLVGELIYSVAGIVGLTGDGPWEPLVFILFFVHIVRLIQVGSQTFLIYLASKVKVGDSSKERQPGKQAITFLLAANLSIFFMNLFESEKPGVSENIIDFYGKRSWVFLVRSFSPLTIFYRFHSSVCLAEIWKNVYANK</sequence>
<evidence type="ECO:0000256" key="4">
    <source>
        <dbReference type="ARBA" id="ARBA00022475"/>
    </source>
</evidence>
<evidence type="ECO:0000256" key="5">
    <source>
        <dbReference type="ARBA" id="ARBA00022692"/>
    </source>
</evidence>
<dbReference type="InterPro" id="IPR004878">
    <property type="entry name" value="Otopetrin"/>
</dbReference>
<evidence type="ECO:0000256" key="2">
    <source>
        <dbReference type="ARBA" id="ARBA00006513"/>
    </source>
</evidence>
<feature type="compositionally biased region" description="Basic residues" evidence="11">
    <location>
        <begin position="67"/>
        <end position="79"/>
    </location>
</feature>
<evidence type="ECO:0000313" key="14">
    <source>
        <dbReference type="Proteomes" id="UP001176961"/>
    </source>
</evidence>
<name>A0AA36H5U9_CYLNA</name>
<dbReference type="PANTHER" id="PTHR21522:SF33">
    <property type="entry name" value="OTOPETRIN-2"/>
    <property type="match status" value="1"/>
</dbReference>
<accession>A0AA36H5U9</accession>
<evidence type="ECO:0000256" key="1">
    <source>
        <dbReference type="ARBA" id="ARBA00004651"/>
    </source>
</evidence>
<comment type="subcellular location">
    <subcellularLocation>
        <location evidence="1">Cell membrane</location>
        <topology evidence="1">Multi-pass membrane protein</topology>
    </subcellularLocation>
</comment>
<organism evidence="13 14">
    <name type="scientific">Cylicocyclus nassatus</name>
    <name type="common">Nematode worm</name>
    <dbReference type="NCBI Taxonomy" id="53992"/>
    <lineage>
        <taxon>Eukaryota</taxon>
        <taxon>Metazoa</taxon>
        <taxon>Ecdysozoa</taxon>
        <taxon>Nematoda</taxon>
        <taxon>Chromadorea</taxon>
        <taxon>Rhabditida</taxon>
        <taxon>Rhabditina</taxon>
        <taxon>Rhabditomorpha</taxon>
        <taxon>Strongyloidea</taxon>
        <taxon>Strongylidae</taxon>
        <taxon>Cylicocyclus</taxon>
    </lineage>
</organism>
<feature type="transmembrane region" description="Helical" evidence="12">
    <location>
        <begin position="486"/>
        <end position="508"/>
    </location>
</feature>